<feature type="domain" description="MacB-like periplasmic core" evidence="9">
    <location>
        <begin position="17"/>
        <end position="236"/>
    </location>
</feature>
<dbReference type="PANTHER" id="PTHR30489">
    <property type="entry name" value="LIPOPROTEIN-RELEASING SYSTEM TRANSMEMBRANE PROTEIN LOLE"/>
    <property type="match status" value="1"/>
</dbReference>
<keyword evidence="6 7" id="KW-0472">Membrane</keyword>
<evidence type="ECO:0000256" key="1">
    <source>
        <dbReference type="ARBA" id="ARBA00004651"/>
    </source>
</evidence>
<feature type="domain" description="ABC3 transporter permease C-terminal" evidence="8">
    <location>
        <begin position="267"/>
        <end position="397"/>
    </location>
</feature>
<organism evidence="10 11">
    <name type="scientific">Hypnocyclicus thermotrophus</name>
    <dbReference type="NCBI Taxonomy" id="1627895"/>
    <lineage>
        <taxon>Bacteria</taxon>
        <taxon>Fusobacteriati</taxon>
        <taxon>Fusobacteriota</taxon>
        <taxon>Fusobacteriia</taxon>
        <taxon>Fusobacteriales</taxon>
        <taxon>Fusobacteriaceae</taxon>
        <taxon>Hypnocyclicus</taxon>
    </lineage>
</organism>
<evidence type="ECO:0000256" key="5">
    <source>
        <dbReference type="ARBA" id="ARBA00022989"/>
    </source>
</evidence>
<dbReference type="InterPro" id="IPR025857">
    <property type="entry name" value="MacB_PCD"/>
</dbReference>
<comment type="subcellular location">
    <subcellularLocation>
        <location evidence="1">Cell membrane</location>
        <topology evidence="1">Multi-pass membrane protein</topology>
    </subcellularLocation>
</comment>
<dbReference type="EMBL" id="SOBG01000001">
    <property type="protein sequence ID" value="TDT72372.1"/>
    <property type="molecule type" value="Genomic_DNA"/>
</dbReference>
<evidence type="ECO:0000259" key="8">
    <source>
        <dbReference type="Pfam" id="PF02687"/>
    </source>
</evidence>
<comment type="caution">
    <text evidence="10">The sequence shown here is derived from an EMBL/GenBank/DDBJ whole genome shotgun (WGS) entry which is preliminary data.</text>
</comment>
<dbReference type="Pfam" id="PF02687">
    <property type="entry name" value="FtsX"/>
    <property type="match status" value="1"/>
</dbReference>
<protein>
    <submittedName>
        <fullName evidence="10">ABC transport system permease protein</fullName>
    </submittedName>
</protein>
<evidence type="ECO:0000259" key="9">
    <source>
        <dbReference type="Pfam" id="PF12704"/>
    </source>
</evidence>
<feature type="transmembrane region" description="Helical" evidence="7">
    <location>
        <begin position="266"/>
        <end position="289"/>
    </location>
</feature>
<evidence type="ECO:0000256" key="7">
    <source>
        <dbReference type="SAM" id="Phobius"/>
    </source>
</evidence>
<evidence type="ECO:0000256" key="2">
    <source>
        <dbReference type="ARBA" id="ARBA00005236"/>
    </source>
</evidence>
<dbReference type="InterPro" id="IPR051447">
    <property type="entry name" value="Lipoprotein-release_system"/>
</dbReference>
<accession>A0AA46I6I3</accession>
<dbReference type="Pfam" id="PF12704">
    <property type="entry name" value="MacB_PCD"/>
    <property type="match status" value="1"/>
</dbReference>
<keyword evidence="5 7" id="KW-1133">Transmembrane helix</keyword>
<dbReference type="PANTHER" id="PTHR30489:SF0">
    <property type="entry name" value="LIPOPROTEIN-RELEASING SYSTEM TRANSMEMBRANE PROTEIN LOLE"/>
    <property type="match status" value="1"/>
</dbReference>
<name>A0AA46I6I3_9FUSO</name>
<dbReference type="AlphaFoldDB" id="A0AA46I6I3"/>
<gene>
    <name evidence="10" type="ORF">EV215_0172</name>
</gene>
<sequence>MLLKMAFRNIFRNKNRSILTIMAVIIGITGLLFGFSYFGGVEDLFIREGKKLTGDIRITTLDYELKEKTMDTSANVDYELLKNNLKDIKNIKYMLGRIKFGSIMYNMENDDEKAMGFGIENNDYKVLELDKYIYKGRFLDYTNEGEVVIGDKLAKNLKVDLGDEITVITSTANASMFALNYKIVGIYKYDNDRMNRGFYITLKDAQYLLDIDGRATEFAIYLKNDTKINKTKKEILNILKDKYLIKKWNEVGINQYMSQMLPVIKAIFIIILGILSGVVISNTMMMTVFERKKEMGILKAMGMSNFKINLLFLSEGIVLGLIGSLIGLIIGGSLGYYLSIYGIHFGDILENVSNNINLGTVIYTKMSWGIIINVFIIGIIIAFISTFLAILPQTKKEIVENLRN</sequence>
<keyword evidence="11" id="KW-1185">Reference proteome</keyword>
<evidence type="ECO:0000256" key="4">
    <source>
        <dbReference type="ARBA" id="ARBA00022692"/>
    </source>
</evidence>
<feature type="transmembrane region" description="Helical" evidence="7">
    <location>
        <begin position="21"/>
        <end position="40"/>
    </location>
</feature>
<feature type="transmembrane region" description="Helical" evidence="7">
    <location>
        <begin position="368"/>
        <end position="391"/>
    </location>
</feature>
<dbReference type="RefSeq" id="WP_134111964.1">
    <property type="nucleotide sequence ID" value="NZ_SOBG01000001.1"/>
</dbReference>
<evidence type="ECO:0000256" key="6">
    <source>
        <dbReference type="ARBA" id="ARBA00023136"/>
    </source>
</evidence>
<dbReference type="Proteomes" id="UP000294678">
    <property type="component" value="Unassembled WGS sequence"/>
</dbReference>
<proteinExistence type="inferred from homology"/>
<comment type="similarity">
    <text evidence="2">Belongs to the ABC-4 integral membrane protein family. LolC/E subfamily.</text>
</comment>
<dbReference type="GO" id="GO:0044874">
    <property type="term" value="P:lipoprotein localization to outer membrane"/>
    <property type="evidence" value="ECO:0007669"/>
    <property type="project" value="TreeGrafter"/>
</dbReference>
<keyword evidence="3" id="KW-1003">Cell membrane</keyword>
<evidence type="ECO:0000313" key="11">
    <source>
        <dbReference type="Proteomes" id="UP000294678"/>
    </source>
</evidence>
<evidence type="ECO:0000256" key="3">
    <source>
        <dbReference type="ARBA" id="ARBA00022475"/>
    </source>
</evidence>
<keyword evidence="4 7" id="KW-0812">Transmembrane</keyword>
<dbReference type="GO" id="GO:0098797">
    <property type="term" value="C:plasma membrane protein complex"/>
    <property type="evidence" value="ECO:0007669"/>
    <property type="project" value="TreeGrafter"/>
</dbReference>
<reference evidence="10 11" key="1">
    <citation type="submission" date="2019-03" db="EMBL/GenBank/DDBJ databases">
        <title>Genomic Encyclopedia of Type Strains, Phase IV (KMG-IV): sequencing the most valuable type-strain genomes for metagenomic binning, comparative biology and taxonomic classification.</title>
        <authorList>
            <person name="Goeker M."/>
        </authorList>
    </citation>
    <scope>NUCLEOTIDE SEQUENCE [LARGE SCALE GENOMIC DNA]</scope>
    <source>
        <strain evidence="10 11">DSM 100055</strain>
    </source>
</reference>
<dbReference type="InterPro" id="IPR003838">
    <property type="entry name" value="ABC3_permease_C"/>
</dbReference>
<evidence type="ECO:0000313" key="10">
    <source>
        <dbReference type="EMBL" id="TDT72372.1"/>
    </source>
</evidence>
<feature type="transmembrane region" description="Helical" evidence="7">
    <location>
        <begin position="310"/>
        <end position="338"/>
    </location>
</feature>